<dbReference type="CDD" id="cd06558">
    <property type="entry name" value="crotonase-like"/>
    <property type="match status" value="1"/>
</dbReference>
<name>A0A345SR07_9ACTN</name>
<comment type="similarity">
    <text evidence="1">Belongs to the enoyl-CoA hydratase/isomerase family.</text>
</comment>
<dbReference type="AlphaFoldDB" id="A0A345SR07"/>
<accession>A0A345SR07</accession>
<evidence type="ECO:0000256" key="3">
    <source>
        <dbReference type="ARBA" id="ARBA00023709"/>
    </source>
</evidence>
<comment type="catalytic activity">
    <reaction evidence="3">
        <text>a (3S)-3-hydroxyacyl-CoA = a (2E)-enoyl-CoA + H2O</text>
        <dbReference type="Rhea" id="RHEA:16105"/>
        <dbReference type="ChEBI" id="CHEBI:15377"/>
        <dbReference type="ChEBI" id="CHEBI:57318"/>
        <dbReference type="ChEBI" id="CHEBI:58856"/>
        <dbReference type="EC" id="4.2.1.17"/>
    </reaction>
</comment>
<protein>
    <submittedName>
        <fullName evidence="5">Enoyl-CoA hydratase</fullName>
    </submittedName>
</protein>
<comment type="catalytic activity">
    <reaction evidence="4">
        <text>a 4-saturated-(3S)-3-hydroxyacyl-CoA = a (3E)-enoyl-CoA + H2O</text>
        <dbReference type="Rhea" id="RHEA:20724"/>
        <dbReference type="ChEBI" id="CHEBI:15377"/>
        <dbReference type="ChEBI" id="CHEBI:58521"/>
        <dbReference type="ChEBI" id="CHEBI:137480"/>
        <dbReference type="EC" id="4.2.1.17"/>
    </reaction>
</comment>
<dbReference type="InterPro" id="IPR029045">
    <property type="entry name" value="ClpP/crotonase-like_dom_sf"/>
</dbReference>
<dbReference type="EMBL" id="CP031264">
    <property type="protein sequence ID" value="AXI76162.1"/>
    <property type="molecule type" value="Genomic_DNA"/>
</dbReference>
<dbReference type="Proteomes" id="UP000249340">
    <property type="component" value="Chromosome"/>
</dbReference>
<dbReference type="Pfam" id="PF00378">
    <property type="entry name" value="ECH_1"/>
    <property type="match status" value="1"/>
</dbReference>
<dbReference type="PANTHER" id="PTHR11941">
    <property type="entry name" value="ENOYL-COA HYDRATASE-RELATED"/>
    <property type="match status" value="1"/>
</dbReference>
<reference evidence="6" key="1">
    <citation type="submission" date="2018-07" db="EMBL/GenBank/DDBJ databases">
        <title>Streptacidiphilus bronchialis DSM 106435 chromosome.</title>
        <authorList>
            <person name="Batra D."/>
            <person name="Gulvik C.A."/>
        </authorList>
    </citation>
    <scope>NUCLEOTIDE SEQUENCE [LARGE SCALE GENOMIC DNA]</scope>
    <source>
        <strain evidence="6">DSM 106435</strain>
    </source>
</reference>
<gene>
    <name evidence="5" type="ORF">C7M71_000405</name>
</gene>
<dbReference type="KEGG" id="stri:C7M71_000405"/>
<evidence type="ECO:0000313" key="5">
    <source>
        <dbReference type="EMBL" id="AXI76162.1"/>
    </source>
</evidence>
<evidence type="ECO:0000256" key="4">
    <source>
        <dbReference type="ARBA" id="ARBA00023717"/>
    </source>
</evidence>
<dbReference type="OrthoDB" id="2988772at2"/>
<dbReference type="PANTHER" id="PTHR11941:SF54">
    <property type="entry name" value="ENOYL-COA HYDRATASE, MITOCHONDRIAL"/>
    <property type="match status" value="1"/>
</dbReference>
<dbReference type="GO" id="GO:0004300">
    <property type="term" value="F:enoyl-CoA hydratase activity"/>
    <property type="evidence" value="ECO:0007669"/>
    <property type="project" value="UniProtKB-EC"/>
</dbReference>
<evidence type="ECO:0000313" key="6">
    <source>
        <dbReference type="Proteomes" id="UP000249340"/>
    </source>
</evidence>
<organism evidence="5 6">
    <name type="scientific">Peterkaempfera bronchialis</name>
    <dbReference type="NCBI Taxonomy" id="2126346"/>
    <lineage>
        <taxon>Bacteria</taxon>
        <taxon>Bacillati</taxon>
        <taxon>Actinomycetota</taxon>
        <taxon>Actinomycetes</taxon>
        <taxon>Kitasatosporales</taxon>
        <taxon>Streptomycetaceae</taxon>
        <taxon>Peterkaempfera</taxon>
    </lineage>
</organism>
<dbReference type="Gene3D" id="1.10.12.10">
    <property type="entry name" value="Lyase 2-enoyl-coa Hydratase, Chain A, domain 2"/>
    <property type="match status" value="1"/>
</dbReference>
<dbReference type="InterPro" id="IPR001753">
    <property type="entry name" value="Enoyl-CoA_hydra/iso"/>
</dbReference>
<keyword evidence="2" id="KW-0456">Lyase</keyword>
<proteinExistence type="inferred from homology"/>
<dbReference type="SUPFAM" id="SSF52096">
    <property type="entry name" value="ClpP/crotonase"/>
    <property type="match status" value="1"/>
</dbReference>
<dbReference type="InterPro" id="IPR014748">
    <property type="entry name" value="Enoyl-CoA_hydra_C"/>
</dbReference>
<evidence type="ECO:0000256" key="2">
    <source>
        <dbReference type="ARBA" id="ARBA00023239"/>
    </source>
</evidence>
<keyword evidence="6" id="KW-1185">Reference proteome</keyword>
<dbReference type="Gene3D" id="3.90.226.10">
    <property type="entry name" value="2-enoyl-CoA Hydratase, Chain A, domain 1"/>
    <property type="match status" value="1"/>
</dbReference>
<evidence type="ECO:0000256" key="1">
    <source>
        <dbReference type="ARBA" id="ARBA00005254"/>
    </source>
</evidence>
<sequence>MEPQHLRIDRDDRTGVVVVTLDQPPVNALDERSYAELTHVFDSFGHDRTTRAVVLAAAGRVFCAGGDIRATERRLAGGGDAGPRHQLDPGLAPRACLTAIRTCPVPVVAAVGGAAVGAGLAMVSQCDVILASSAARFGMTEINVGVLGGYTHLQRLVGPYKARAMYFTGELVEAAEMYRFGAIAEVTSPDELAVRARDVAEAIAAKSPVAVRLAKEAILRSEHLPVDQAYPIEQEYTARLSRFDDSAEARAAFLEKREPVFRWQ</sequence>
<dbReference type="GO" id="GO:0006635">
    <property type="term" value="P:fatty acid beta-oxidation"/>
    <property type="evidence" value="ECO:0007669"/>
    <property type="project" value="TreeGrafter"/>
</dbReference>
<dbReference type="RefSeq" id="WP_111492920.1">
    <property type="nucleotide sequence ID" value="NZ_CP031264.1"/>
</dbReference>